<dbReference type="AlphaFoldDB" id="A0A2Z6NYS8"/>
<dbReference type="GO" id="GO:0006952">
    <property type="term" value="P:defense response"/>
    <property type="evidence" value="ECO:0007669"/>
    <property type="project" value="InterPro"/>
</dbReference>
<evidence type="ECO:0000256" key="2">
    <source>
        <dbReference type="ARBA" id="ARBA00022737"/>
    </source>
</evidence>
<keyword evidence="4" id="KW-1185">Reference proteome</keyword>
<dbReference type="InterPro" id="IPR044974">
    <property type="entry name" value="Disease_R_plants"/>
</dbReference>
<dbReference type="InterPro" id="IPR032675">
    <property type="entry name" value="LRR_dom_sf"/>
</dbReference>
<dbReference type="InterPro" id="IPR011713">
    <property type="entry name" value="Leu-rich_rpt_3"/>
</dbReference>
<gene>
    <name evidence="3" type="ORF">TSUD_86190</name>
</gene>
<sequence>MTTLRADGLAQMSRLKLLRLFGLNFSGSLNFLSSELEYLNWNKYPFTCLPSRFESDKLVELILRGSSIRKLWEGTKVLQT</sequence>
<evidence type="ECO:0000313" key="3">
    <source>
        <dbReference type="EMBL" id="GAU48636.1"/>
    </source>
</evidence>
<accession>A0A2Z6NYS8</accession>
<dbReference type="Pfam" id="PF07725">
    <property type="entry name" value="LRR_3"/>
    <property type="match status" value="1"/>
</dbReference>
<keyword evidence="1" id="KW-0433">Leucine-rich repeat</keyword>
<keyword evidence="2" id="KW-0677">Repeat</keyword>
<reference evidence="4" key="1">
    <citation type="journal article" date="2017" name="Front. Plant Sci.">
        <title>Climate Clever Clovers: New Paradigm to Reduce the Environmental Footprint of Ruminants by Breeding Low Methanogenic Forages Utilizing Haplotype Variation.</title>
        <authorList>
            <person name="Kaur P."/>
            <person name="Appels R."/>
            <person name="Bayer P.E."/>
            <person name="Keeble-Gagnere G."/>
            <person name="Wang J."/>
            <person name="Hirakawa H."/>
            <person name="Shirasawa K."/>
            <person name="Vercoe P."/>
            <person name="Stefanova K."/>
            <person name="Durmic Z."/>
            <person name="Nichols P."/>
            <person name="Revell C."/>
            <person name="Isobe S.N."/>
            <person name="Edwards D."/>
            <person name="Erskine W."/>
        </authorList>
    </citation>
    <scope>NUCLEOTIDE SEQUENCE [LARGE SCALE GENOMIC DNA]</scope>
    <source>
        <strain evidence="4">cv. Daliak</strain>
    </source>
</reference>
<name>A0A2Z6NYS8_TRISU</name>
<organism evidence="3 4">
    <name type="scientific">Trifolium subterraneum</name>
    <name type="common">Subterranean clover</name>
    <dbReference type="NCBI Taxonomy" id="3900"/>
    <lineage>
        <taxon>Eukaryota</taxon>
        <taxon>Viridiplantae</taxon>
        <taxon>Streptophyta</taxon>
        <taxon>Embryophyta</taxon>
        <taxon>Tracheophyta</taxon>
        <taxon>Spermatophyta</taxon>
        <taxon>Magnoliopsida</taxon>
        <taxon>eudicotyledons</taxon>
        <taxon>Gunneridae</taxon>
        <taxon>Pentapetalae</taxon>
        <taxon>rosids</taxon>
        <taxon>fabids</taxon>
        <taxon>Fabales</taxon>
        <taxon>Fabaceae</taxon>
        <taxon>Papilionoideae</taxon>
        <taxon>50 kb inversion clade</taxon>
        <taxon>NPAAA clade</taxon>
        <taxon>Hologalegina</taxon>
        <taxon>IRL clade</taxon>
        <taxon>Trifolieae</taxon>
        <taxon>Trifolium</taxon>
    </lineage>
</organism>
<dbReference type="Gene3D" id="3.80.10.10">
    <property type="entry name" value="Ribonuclease Inhibitor"/>
    <property type="match status" value="1"/>
</dbReference>
<dbReference type="OrthoDB" id="1434579at2759"/>
<dbReference type="Proteomes" id="UP000242715">
    <property type="component" value="Unassembled WGS sequence"/>
</dbReference>
<dbReference type="PANTHER" id="PTHR11017">
    <property type="entry name" value="LEUCINE-RICH REPEAT-CONTAINING PROTEIN"/>
    <property type="match status" value="1"/>
</dbReference>
<dbReference type="PANTHER" id="PTHR11017:SF259">
    <property type="entry name" value="ADP-RIBOSYL CYCLASE_CYCLIC ADP-RIBOSE HYDROLASE"/>
    <property type="match status" value="1"/>
</dbReference>
<evidence type="ECO:0000256" key="1">
    <source>
        <dbReference type="ARBA" id="ARBA00022614"/>
    </source>
</evidence>
<dbReference type="EMBL" id="DF974451">
    <property type="protein sequence ID" value="GAU48636.1"/>
    <property type="molecule type" value="Genomic_DNA"/>
</dbReference>
<evidence type="ECO:0000313" key="4">
    <source>
        <dbReference type="Proteomes" id="UP000242715"/>
    </source>
</evidence>
<proteinExistence type="predicted"/>
<dbReference type="SUPFAM" id="SSF52058">
    <property type="entry name" value="L domain-like"/>
    <property type="match status" value="1"/>
</dbReference>
<protein>
    <submittedName>
        <fullName evidence="3">Uncharacterized protein</fullName>
    </submittedName>
</protein>